<proteinExistence type="predicted"/>
<sequence length="412" mass="45089">MEFNASRLDLPRFRLSTAADLCIETVSVQSDMSNFGVLELFTERRDLMSLPVIENERPIGLISRNIFMSQMSKPFYHEVYGKKSCIAFMDKEPLIVDAAMSIEALTFRAVESGEKALADGFIITRGGALGGVGFGLQLMNVVANMQAEKNRQIMHSIDYASVIQRAMLRTSRAALAETLPDAHLVWQPRDVVGGDFYYFVKYEDGWFAAIADCTGHGVPGAFMTLISSSILTQALQALGPRDPAALLAEVSRGVKSMLGQMEGQGGATESDDGMDAAFLWFDSASRQLSFAGARLALHLLPPDQDGMEAAVQTLDSDRMGVGYVDTPFGFSWSARTVDVAPGSLLFITTDGLVDQIGGPREIAYGKRRIRDVLLAQRRAPAAQLSQALLDDFQAWQGAQPRRDDLTFFCCRP</sequence>
<protein>
    <submittedName>
        <fullName evidence="3">SpoIIE family protein phosphatase</fullName>
    </submittedName>
</protein>
<reference evidence="3 4" key="1">
    <citation type="submission" date="2019-12" db="EMBL/GenBank/DDBJ databases">
        <title>Novel species isolated from a subtropical stream in China.</title>
        <authorList>
            <person name="Lu H."/>
        </authorList>
    </citation>
    <scope>NUCLEOTIDE SEQUENCE [LARGE SCALE GENOMIC DNA]</scope>
    <source>
        <strain evidence="3 4">FT127W</strain>
    </source>
</reference>
<dbReference type="PANTHER" id="PTHR43156:SF9">
    <property type="entry name" value="HAMP DOMAIN-CONTAINING PROTEIN"/>
    <property type="match status" value="1"/>
</dbReference>
<dbReference type="AlphaFoldDB" id="A0A7X4KLX7"/>
<gene>
    <name evidence="3" type="ORF">GTP77_04290</name>
</gene>
<dbReference type="Pfam" id="PF07228">
    <property type="entry name" value="SpoIIE"/>
    <property type="match status" value="1"/>
</dbReference>
<dbReference type="InterPro" id="IPR052016">
    <property type="entry name" value="Bact_Sigma-Reg"/>
</dbReference>
<dbReference type="InterPro" id="IPR001932">
    <property type="entry name" value="PPM-type_phosphatase-like_dom"/>
</dbReference>
<dbReference type="Gene3D" id="3.60.40.10">
    <property type="entry name" value="PPM-type phosphatase domain"/>
    <property type="match status" value="1"/>
</dbReference>
<evidence type="ECO:0000256" key="1">
    <source>
        <dbReference type="ARBA" id="ARBA00022801"/>
    </source>
</evidence>
<dbReference type="PANTHER" id="PTHR43156">
    <property type="entry name" value="STAGE II SPORULATION PROTEIN E-RELATED"/>
    <property type="match status" value="1"/>
</dbReference>
<name>A0A7X4KLX7_9BURK</name>
<keyword evidence="4" id="KW-1185">Reference proteome</keyword>
<dbReference type="RefSeq" id="WP_161070939.1">
    <property type="nucleotide sequence ID" value="NZ_CP086370.1"/>
</dbReference>
<dbReference type="SUPFAM" id="SSF54631">
    <property type="entry name" value="CBS-domain pair"/>
    <property type="match status" value="1"/>
</dbReference>
<dbReference type="EMBL" id="WWCU01000003">
    <property type="protein sequence ID" value="MYN06551.1"/>
    <property type="molecule type" value="Genomic_DNA"/>
</dbReference>
<accession>A0A7X4KLX7</accession>
<evidence type="ECO:0000259" key="2">
    <source>
        <dbReference type="SMART" id="SM00331"/>
    </source>
</evidence>
<dbReference type="Proteomes" id="UP000450676">
    <property type="component" value="Unassembled WGS sequence"/>
</dbReference>
<dbReference type="CDD" id="cd04598">
    <property type="entry name" value="CBS_pair_GGDEF_EAL"/>
    <property type="match status" value="1"/>
</dbReference>
<evidence type="ECO:0000313" key="3">
    <source>
        <dbReference type="EMBL" id="MYN06551.1"/>
    </source>
</evidence>
<feature type="domain" description="PPM-type phosphatase" evidence="2">
    <location>
        <begin position="175"/>
        <end position="412"/>
    </location>
</feature>
<dbReference type="InterPro" id="IPR036457">
    <property type="entry name" value="PPM-type-like_dom_sf"/>
</dbReference>
<evidence type="ECO:0000313" key="4">
    <source>
        <dbReference type="Proteomes" id="UP000450676"/>
    </source>
</evidence>
<dbReference type="GO" id="GO:0016791">
    <property type="term" value="F:phosphatase activity"/>
    <property type="evidence" value="ECO:0007669"/>
    <property type="project" value="TreeGrafter"/>
</dbReference>
<organism evidence="3 4">
    <name type="scientific">Pseudoduganella aquatica</name>
    <dbReference type="NCBI Taxonomy" id="2660641"/>
    <lineage>
        <taxon>Bacteria</taxon>
        <taxon>Pseudomonadati</taxon>
        <taxon>Pseudomonadota</taxon>
        <taxon>Betaproteobacteria</taxon>
        <taxon>Burkholderiales</taxon>
        <taxon>Oxalobacteraceae</taxon>
        <taxon>Telluria group</taxon>
        <taxon>Pseudoduganella</taxon>
    </lineage>
</organism>
<dbReference type="SMART" id="SM00331">
    <property type="entry name" value="PP2C_SIG"/>
    <property type="match status" value="1"/>
</dbReference>
<dbReference type="InterPro" id="IPR046342">
    <property type="entry name" value="CBS_dom_sf"/>
</dbReference>
<comment type="caution">
    <text evidence="3">The sequence shown here is derived from an EMBL/GenBank/DDBJ whole genome shotgun (WGS) entry which is preliminary data.</text>
</comment>
<keyword evidence="1" id="KW-0378">Hydrolase</keyword>